<dbReference type="InterPro" id="IPR022742">
    <property type="entry name" value="Hydrolase_4"/>
</dbReference>
<dbReference type="PANTHER" id="PTHR12277">
    <property type="entry name" value="ALPHA/BETA HYDROLASE DOMAIN-CONTAINING PROTEIN"/>
    <property type="match status" value="1"/>
</dbReference>
<keyword evidence="4" id="KW-1185">Reference proteome</keyword>
<keyword evidence="3" id="KW-0378">Hydrolase</keyword>
<name>A0A6I6GLL0_9BACT</name>
<dbReference type="RefSeq" id="WP_157477929.1">
    <property type="nucleotide sequence ID" value="NZ_CP046566.1"/>
</dbReference>
<organism evidence="3 4">
    <name type="scientific">Phnomibacter ginsenosidimutans</name>
    <dbReference type="NCBI Taxonomy" id="2676868"/>
    <lineage>
        <taxon>Bacteria</taxon>
        <taxon>Pseudomonadati</taxon>
        <taxon>Bacteroidota</taxon>
        <taxon>Chitinophagia</taxon>
        <taxon>Chitinophagales</taxon>
        <taxon>Chitinophagaceae</taxon>
        <taxon>Phnomibacter</taxon>
    </lineage>
</organism>
<dbReference type="PANTHER" id="PTHR12277:SF81">
    <property type="entry name" value="PROTEIN ABHD13"/>
    <property type="match status" value="1"/>
</dbReference>
<evidence type="ECO:0000259" key="2">
    <source>
        <dbReference type="Pfam" id="PF12146"/>
    </source>
</evidence>
<evidence type="ECO:0000256" key="1">
    <source>
        <dbReference type="SAM" id="Phobius"/>
    </source>
</evidence>
<dbReference type="EMBL" id="CP046566">
    <property type="protein sequence ID" value="QGW27812.1"/>
    <property type="molecule type" value="Genomic_DNA"/>
</dbReference>
<dbReference type="AlphaFoldDB" id="A0A6I6GLL0"/>
<protein>
    <submittedName>
        <fullName evidence="3">Alpha/beta fold hydrolase</fullName>
    </submittedName>
</protein>
<dbReference type="GO" id="GO:0016787">
    <property type="term" value="F:hydrolase activity"/>
    <property type="evidence" value="ECO:0007669"/>
    <property type="project" value="UniProtKB-KW"/>
</dbReference>
<proteinExistence type="predicted"/>
<dbReference type="KEGG" id="fls:GLV81_06625"/>
<dbReference type="SUPFAM" id="SSF53474">
    <property type="entry name" value="alpha/beta-Hydrolases"/>
    <property type="match status" value="1"/>
</dbReference>
<dbReference type="Pfam" id="PF12146">
    <property type="entry name" value="Hydrolase_4"/>
    <property type="match status" value="1"/>
</dbReference>
<keyword evidence="1" id="KW-1133">Transmembrane helix</keyword>
<sequence length="267" mass="30187">MKGIFKYVLLAYLVLGGLYYFYQQSLYFHPKKLDAQHRFAFAAAQPHSTVQIPFDSATVVDVVKFLPADAQPKGVVLFFHGNRYNVEHYARYAPYFTSLGYECWMPDYPGFGRSTGETNVPMLKELSIQMHKMALGKYAADSIVLYGKSLGSGIAAYLATKRDCKLLMLETPYASLSALTQEFLFMYPVPMLLQDDLNTDVYLENITAPIMLWHGTHDELIPMTEAATLFPKLKPNDIFFMIPGANHNDIAASPLYKHSIDSALRIR</sequence>
<feature type="domain" description="Serine aminopeptidase S33" evidence="2">
    <location>
        <begin position="71"/>
        <end position="172"/>
    </location>
</feature>
<feature type="transmembrane region" description="Helical" evidence="1">
    <location>
        <begin position="7"/>
        <end position="22"/>
    </location>
</feature>
<evidence type="ECO:0000313" key="4">
    <source>
        <dbReference type="Proteomes" id="UP000426027"/>
    </source>
</evidence>
<reference evidence="3 4" key="1">
    <citation type="submission" date="2019-11" db="EMBL/GenBank/DDBJ databases">
        <authorList>
            <person name="Im W.T."/>
        </authorList>
    </citation>
    <scope>NUCLEOTIDE SEQUENCE [LARGE SCALE GENOMIC DNA]</scope>
    <source>
        <strain evidence="3 4">SB-02</strain>
    </source>
</reference>
<keyword evidence="1" id="KW-0472">Membrane</keyword>
<gene>
    <name evidence="3" type="ORF">GLV81_06625</name>
</gene>
<dbReference type="Gene3D" id="3.40.50.1820">
    <property type="entry name" value="alpha/beta hydrolase"/>
    <property type="match status" value="1"/>
</dbReference>
<keyword evidence="1" id="KW-0812">Transmembrane</keyword>
<dbReference type="Proteomes" id="UP000426027">
    <property type="component" value="Chromosome"/>
</dbReference>
<evidence type="ECO:0000313" key="3">
    <source>
        <dbReference type="EMBL" id="QGW27812.1"/>
    </source>
</evidence>
<accession>A0A6I6GLL0</accession>
<dbReference type="InterPro" id="IPR029058">
    <property type="entry name" value="AB_hydrolase_fold"/>
</dbReference>